<keyword evidence="5 7" id="KW-1133">Transmembrane helix</keyword>
<feature type="domain" description="YetF C-terminal" evidence="8">
    <location>
        <begin position="93"/>
        <end position="162"/>
    </location>
</feature>
<accession>A0ABZ0TI76</accession>
<evidence type="ECO:0000256" key="3">
    <source>
        <dbReference type="ARBA" id="ARBA00022475"/>
    </source>
</evidence>
<keyword evidence="6 7" id="KW-0472">Membrane</keyword>
<evidence type="ECO:0000256" key="5">
    <source>
        <dbReference type="ARBA" id="ARBA00022989"/>
    </source>
</evidence>
<dbReference type="EMBL" id="CP139558">
    <property type="protein sequence ID" value="WPU92879.1"/>
    <property type="molecule type" value="Genomic_DNA"/>
</dbReference>
<dbReference type="InterPro" id="IPR023090">
    <property type="entry name" value="UPF0702_alpha/beta_dom_sf"/>
</dbReference>
<proteinExistence type="inferred from homology"/>
<gene>
    <name evidence="9" type="ORF">SNE25_26505</name>
</gene>
<dbReference type="Proteomes" id="UP001324380">
    <property type="component" value="Chromosome"/>
</dbReference>
<dbReference type="RefSeq" id="WP_321562037.1">
    <property type="nucleotide sequence ID" value="NZ_CP139558.1"/>
</dbReference>
<evidence type="ECO:0000259" key="8">
    <source>
        <dbReference type="Pfam" id="PF04239"/>
    </source>
</evidence>
<dbReference type="InterPro" id="IPR007353">
    <property type="entry name" value="DUF421"/>
</dbReference>
<comment type="subcellular location">
    <subcellularLocation>
        <location evidence="1">Cell membrane</location>
        <topology evidence="1">Multi-pass membrane protein</topology>
    </subcellularLocation>
</comment>
<feature type="transmembrane region" description="Helical" evidence="7">
    <location>
        <begin position="20"/>
        <end position="36"/>
    </location>
</feature>
<evidence type="ECO:0000256" key="2">
    <source>
        <dbReference type="ARBA" id="ARBA00006448"/>
    </source>
</evidence>
<dbReference type="Pfam" id="PF04239">
    <property type="entry name" value="DUF421"/>
    <property type="match status" value="1"/>
</dbReference>
<name>A0ABZ0TI76_9SPHI</name>
<reference evidence="9 10" key="1">
    <citation type="submission" date="2023-11" db="EMBL/GenBank/DDBJ databases">
        <title>Analysis of the Genomes of Mucilaginibacter gossypii cycad 4 and M. sabulilitoris SNA2: microbes with the potential for plant growth promotion.</title>
        <authorList>
            <person name="Hirsch A.M."/>
            <person name="Humm E."/>
            <person name="Rubbi M."/>
            <person name="Del Vecchio G."/>
            <person name="Ha S.M."/>
            <person name="Pellegrini M."/>
            <person name="Gunsalus R.P."/>
        </authorList>
    </citation>
    <scope>NUCLEOTIDE SEQUENCE [LARGE SCALE GENOMIC DNA]</scope>
    <source>
        <strain evidence="9 10">SNA2</strain>
    </source>
</reference>
<keyword evidence="10" id="KW-1185">Reference proteome</keyword>
<dbReference type="PANTHER" id="PTHR34582">
    <property type="entry name" value="UPF0702 TRANSMEMBRANE PROTEIN YCAP"/>
    <property type="match status" value="1"/>
</dbReference>
<evidence type="ECO:0000313" key="10">
    <source>
        <dbReference type="Proteomes" id="UP001324380"/>
    </source>
</evidence>
<dbReference type="Gene3D" id="3.30.240.20">
    <property type="entry name" value="bsu07140 like domains"/>
    <property type="match status" value="1"/>
</dbReference>
<comment type="similarity">
    <text evidence="2">Belongs to the UPF0702 family.</text>
</comment>
<dbReference type="PANTHER" id="PTHR34582:SF6">
    <property type="entry name" value="UPF0702 TRANSMEMBRANE PROTEIN YCAP"/>
    <property type="match status" value="1"/>
</dbReference>
<protein>
    <recommendedName>
        <fullName evidence="8">YetF C-terminal domain-containing protein</fullName>
    </recommendedName>
</protein>
<evidence type="ECO:0000313" key="9">
    <source>
        <dbReference type="EMBL" id="WPU92879.1"/>
    </source>
</evidence>
<evidence type="ECO:0000256" key="1">
    <source>
        <dbReference type="ARBA" id="ARBA00004651"/>
    </source>
</evidence>
<evidence type="ECO:0000256" key="4">
    <source>
        <dbReference type="ARBA" id="ARBA00022692"/>
    </source>
</evidence>
<feature type="transmembrane region" description="Helical" evidence="7">
    <location>
        <begin position="71"/>
        <end position="92"/>
    </location>
</feature>
<evidence type="ECO:0000256" key="7">
    <source>
        <dbReference type="SAM" id="Phobius"/>
    </source>
</evidence>
<feature type="transmembrane region" description="Helical" evidence="7">
    <location>
        <begin position="48"/>
        <end position="65"/>
    </location>
</feature>
<evidence type="ECO:0000256" key="6">
    <source>
        <dbReference type="ARBA" id="ARBA00023136"/>
    </source>
</evidence>
<organism evidence="9 10">
    <name type="scientific">Mucilaginibacter sabulilitoris</name>
    <dbReference type="NCBI Taxonomy" id="1173583"/>
    <lineage>
        <taxon>Bacteria</taxon>
        <taxon>Pseudomonadati</taxon>
        <taxon>Bacteroidota</taxon>
        <taxon>Sphingobacteriia</taxon>
        <taxon>Sphingobacteriales</taxon>
        <taxon>Sphingobacteriaceae</taxon>
        <taxon>Mucilaginibacter</taxon>
    </lineage>
</organism>
<keyword evidence="4 7" id="KW-0812">Transmembrane</keyword>
<keyword evidence="3" id="KW-1003">Cell membrane</keyword>
<sequence length="162" mass="18241">MELMLKIFGEGKELNALQMSSRGVVIFIIAFLLIRVSGRRSFGVRTPLDNIITISLGAIMSRAVVGASAFVPVIICCFVIVFLHRVFGWLIVHHKAFGRFMEGDKILLFDQGKFIKSRMEKGLVCEEDIMQGVRKSALTEDMKGIEKVYMERNGEVSAIRKK</sequence>